<evidence type="ECO:0000313" key="3">
    <source>
        <dbReference type="Proteomes" id="UP001057134"/>
    </source>
</evidence>
<reference evidence="2" key="2">
    <citation type="journal article" date="2021" name="J Anim Sci Technol">
        <title>Complete genome sequence of Paenibacillus konkukensis sp. nov. SK3146 as a potential probiotic strain.</title>
        <authorList>
            <person name="Jung H.I."/>
            <person name="Park S."/>
            <person name="Niu K.M."/>
            <person name="Lee S.W."/>
            <person name="Kothari D."/>
            <person name="Yi K.J."/>
            <person name="Kim S.K."/>
        </authorList>
    </citation>
    <scope>NUCLEOTIDE SEQUENCE</scope>
    <source>
        <strain evidence="2">SK3146</strain>
    </source>
</reference>
<accession>A0ABY4RUR7</accession>
<dbReference type="EMBL" id="CP027059">
    <property type="protein sequence ID" value="UQZ86364.1"/>
    <property type="molecule type" value="Genomic_DNA"/>
</dbReference>
<reference evidence="2" key="1">
    <citation type="submission" date="2018-02" db="EMBL/GenBank/DDBJ databases">
        <authorList>
            <person name="Kim S.-K."/>
            <person name="Jung H.-I."/>
            <person name="Lee S.-W."/>
        </authorList>
    </citation>
    <scope>NUCLEOTIDE SEQUENCE</scope>
    <source>
        <strain evidence="2">SK3146</strain>
    </source>
</reference>
<keyword evidence="3" id="KW-1185">Reference proteome</keyword>
<feature type="signal peptide" evidence="1">
    <location>
        <begin position="1"/>
        <end position="30"/>
    </location>
</feature>
<evidence type="ECO:0000313" key="2">
    <source>
        <dbReference type="EMBL" id="UQZ86364.1"/>
    </source>
</evidence>
<name>A0ABY4RUR7_9BACL</name>
<organism evidence="2 3">
    <name type="scientific">Paenibacillus konkukensis</name>
    <dbReference type="NCBI Taxonomy" id="2020716"/>
    <lineage>
        <taxon>Bacteria</taxon>
        <taxon>Bacillati</taxon>
        <taxon>Bacillota</taxon>
        <taxon>Bacilli</taxon>
        <taxon>Bacillales</taxon>
        <taxon>Paenibacillaceae</taxon>
        <taxon>Paenibacillus</taxon>
    </lineage>
</organism>
<evidence type="ECO:0000256" key="1">
    <source>
        <dbReference type="SAM" id="SignalP"/>
    </source>
</evidence>
<protein>
    <recommendedName>
        <fullName evidence="4">Copper amine oxidase-like N-terminal domain-containing protein</fullName>
    </recommendedName>
</protein>
<proteinExistence type="predicted"/>
<sequence length="735" mass="80821">MKTNREPRRLWRRWLAAGTAWTFAYTFAAAAPAAAELPASGKIGDVIGRVLSTDIRASINGQPIPSMNIDGYTAVVAEDLRQYGFEVAWLPAQHKVSIHYASGKPAEPPPAQQDDPPSRVGVKLGDVLYTDIQAEYDGVSIPSYNIGGQTAVRLNDLGPFGQVEWNEQARTLSFAPGETEAYKEHAPLVIRQTAITELGPITAADSVVRLKDAVIGRIADGTPMLSIRKLAERLGYLVSEDARQHTLTLDNGVNRIQMTPDRKGPSLYWLGSETEGPDWSKAPLIENGDWLVHEQDARALLGCSTDIDHSDSQWDYRCAEYEVQDYGVLDSSPSYLYGVQADAYLDDGKLFIPALIARNHASQSLYTEGRFNVFKTGEAAGDGGLSRYKLAAETPLDIKDNDVVLQITNGYKVLYQKRFAPATELLGASGLLPDDTPLPHGEYSRISLDQPASALTATELASVQVSGSVRTAVGSKLKFIVEKREEAGYREVWEQSASLPAERFSEELPLPSGQGLYRVRIQSEQQEAAGVIRSDFDIARLYVRKTAGDPIPSPVDAQAYTPPASAKLHELSGSWTAGSYPERFVGYRGMPLALSLDAYDFNSPNGFWLGSPVEVDLQLTHVGDNSLEMTKPIVYDVIITRVTEQAGESVFQPVWHGRAPALTGSLKPLYYRRFQFSWDMKDDDGHPVPPGNYHIEAVLPMTYEYNDLSTGQAQTQLAEQTMRTHALLTAEWPQP</sequence>
<evidence type="ECO:0008006" key="4">
    <source>
        <dbReference type="Google" id="ProtNLM"/>
    </source>
</evidence>
<dbReference type="Proteomes" id="UP001057134">
    <property type="component" value="Chromosome"/>
</dbReference>
<gene>
    <name evidence="2" type="ORF">SK3146_05657</name>
</gene>
<dbReference type="RefSeq" id="WP_249861907.1">
    <property type="nucleotide sequence ID" value="NZ_CP027059.1"/>
</dbReference>
<keyword evidence="1" id="KW-0732">Signal</keyword>
<feature type="chain" id="PRO_5045818076" description="Copper amine oxidase-like N-terminal domain-containing protein" evidence="1">
    <location>
        <begin position="31"/>
        <end position="735"/>
    </location>
</feature>